<dbReference type="HOGENOM" id="CLU_2761179_0_0_1"/>
<evidence type="ECO:0000313" key="3">
    <source>
        <dbReference type="Proteomes" id="UP000017836"/>
    </source>
</evidence>
<name>W1NN55_AMBTC</name>
<gene>
    <name evidence="2" type="ORF">AMTR_s00074p00194110</name>
</gene>
<dbReference type="Gramene" id="ERM97003">
    <property type="protein sequence ID" value="ERM97003"/>
    <property type="gene ID" value="AMTR_s00074p00194110"/>
</dbReference>
<dbReference type="Proteomes" id="UP000017836">
    <property type="component" value="Unassembled WGS sequence"/>
</dbReference>
<protein>
    <submittedName>
        <fullName evidence="2">Uncharacterized protein</fullName>
    </submittedName>
</protein>
<feature type="region of interest" description="Disordered" evidence="1">
    <location>
        <begin position="1"/>
        <end position="27"/>
    </location>
</feature>
<evidence type="ECO:0000256" key="1">
    <source>
        <dbReference type="SAM" id="MobiDB-lite"/>
    </source>
</evidence>
<dbReference type="AlphaFoldDB" id="W1NN55"/>
<accession>W1NN55</accession>
<proteinExistence type="predicted"/>
<organism evidence="2 3">
    <name type="scientific">Amborella trichopoda</name>
    <dbReference type="NCBI Taxonomy" id="13333"/>
    <lineage>
        <taxon>Eukaryota</taxon>
        <taxon>Viridiplantae</taxon>
        <taxon>Streptophyta</taxon>
        <taxon>Embryophyta</taxon>
        <taxon>Tracheophyta</taxon>
        <taxon>Spermatophyta</taxon>
        <taxon>Magnoliopsida</taxon>
        <taxon>Amborellales</taxon>
        <taxon>Amborellaceae</taxon>
        <taxon>Amborella</taxon>
    </lineage>
</organism>
<feature type="compositionally biased region" description="Basic and acidic residues" evidence="1">
    <location>
        <begin position="16"/>
        <end position="27"/>
    </location>
</feature>
<reference evidence="3" key="1">
    <citation type="journal article" date="2013" name="Science">
        <title>The Amborella genome and the evolution of flowering plants.</title>
        <authorList>
            <consortium name="Amborella Genome Project"/>
        </authorList>
    </citation>
    <scope>NUCLEOTIDE SEQUENCE [LARGE SCALE GENOMIC DNA]</scope>
</reference>
<sequence length="70" mass="8250">MVEMKNERDGGDEESETMRTMRGEQREQITRLKLSTRERICDREERGMSRGKDYGGTRCEGKEYCKLGKK</sequence>
<keyword evidence="3" id="KW-1185">Reference proteome</keyword>
<dbReference type="EMBL" id="KI396637">
    <property type="protein sequence ID" value="ERM97003.1"/>
    <property type="molecule type" value="Genomic_DNA"/>
</dbReference>
<evidence type="ECO:0000313" key="2">
    <source>
        <dbReference type="EMBL" id="ERM97003.1"/>
    </source>
</evidence>